<keyword evidence="1" id="KW-0472">Membrane</keyword>
<keyword evidence="1" id="KW-1133">Transmembrane helix</keyword>
<keyword evidence="3" id="KW-1185">Reference proteome</keyword>
<organism evidence="2 3">
    <name type="scientific">Psychrobacillus faecigallinarum</name>
    <dbReference type="NCBI Taxonomy" id="2762235"/>
    <lineage>
        <taxon>Bacteria</taxon>
        <taxon>Bacillati</taxon>
        <taxon>Bacillota</taxon>
        <taxon>Bacilli</taxon>
        <taxon>Bacillales</taxon>
        <taxon>Bacillaceae</taxon>
        <taxon>Psychrobacillus</taxon>
    </lineage>
</organism>
<sequence length="136" mass="15220">MKLISRTPSSKRGNGIFLIVLVFVIVLSIVWLMKKEDTQSSVDLSESIKLAAISILEKDPNITDFTIDNIKQSHRNNESEEVYILTFSIKPIDPANFILTGGGVKGENGWIHERVNYVTVKDSETLVFSSNPSEDH</sequence>
<dbReference type="RefSeq" id="WP_191697192.1">
    <property type="nucleotide sequence ID" value="NZ_JACSQO010000004.1"/>
</dbReference>
<keyword evidence="1" id="KW-0812">Transmembrane</keyword>
<comment type="caution">
    <text evidence="2">The sequence shown here is derived from an EMBL/GenBank/DDBJ whole genome shotgun (WGS) entry which is preliminary data.</text>
</comment>
<feature type="transmembrane region" description="Helical" evidence="1">
    <location>
        <begin position="12"/>
        <end position="33"/>
    </location>
</feature>
<evidence type="ECO:0000256" key="1">
    <source>
        <dbReference type="SAM" id="Phobius"/>
    </source>
</evidence>
<evidence type="ECO:0000313" key="3">
    <source>
        <dbReference type="Proteomes" id="UP000640786"/>
    </source>
</evidence>
<evidence type="ECO:0000313" key="2">
    <source>
        <dbReference type="EMBL" id="MBD7944625.1"/>
    </source>
</evidence>
<proteinExistence type="predicted"/>
<reference evidence="2 3" key="1">
    <citation type="submission" date="2020-08" db="EMBL/GenBank/DDBJ databases">
        <title>A Genomic Blueprint of the Chicken Gut Microbiome.</title>
        <authorList>
            <person name="Gilroy R."/>
            <person name="Ravi A."/>
            <person name="Getino M."/>
            <person name="Pursley I."/>
            <person name="Horton D.L."/>
            <person name="Alikhan N.-F."/>
            <person name="Baker D."/>
            <person name="Gharbi K."/>
            <person name="Hall N."/>
            <person name="Watson M."/>
            <person name="Adriaenssens E.M."/>
            <person name="Foster-Nyarko E."/>
            <person name="Jarju S."/>
            <person name="Secka A."/>
            <person name="Antonio M."/>
            <person name="Oren A."/>
            <person name="Chaudhuri R."/>
            <person name="La Ragione R.M."/>
            <person name="Hildebrand F."/>
            <person name="Pallen M.J."/>
        </authorList>
    </citation>
    <scope>NUCLEOTIDE SEQUENCE [LARGE SCALE GENOMIC DNA]</scope>
    <source>
        <strain evidence="2 3">Sa2BUA9</strain>
    </source>
</reference>
<dbReference type="Proteomes" id="UP000640786">
    <property type="component" value="Unassembled WGS sequence"/>
</dbReference>
<dbReference type="EMBL" id="JACSQO010000004">
    <property type="protein sequence ID" value="MBD7944625.1"/>
    <property type="molecule type" value="Genomic_DNA"/>
</dbReference>
<evidence type="ECO:0008006" key="4">
    <source>
        <dbReference type="Google" id="ProtNLM"/>
    </source>
</evidence>
<protein>
    <recommendedName>
        <fullName evidence="4">DUF3139 domain-containing protein</fullName>
    </recommendedName>
</protein>
<gene>
    <name evidence="2" type="ORF">H9650_10900</name>
</gene>
<name>A0ABR8R9Z4_9BACI</name>
<accession>A0ABR8R9Z4</accession>